<evidence type="ECO:0008006" key="4">
    <source>
        <dbReference type="Google" id="ProtNLM"/>
    </source>
</evidence>
<accession>A0A1H3W559</accession>
<keyword evidence="1" id="KW-0732">Signal</keyword>
<keyword evidence="3" id="KW-1185">Reference proteome</keyword>
<organism evidence="2 3">
    <name type="scientific">Bizionia paragorgiae</name>
    <dbReference type="NCBI Taxonomy" id="283786"/>
    <lineage>
        <taxon>Bacteria</taxon>
        <taxon>Pseudomonadati</taxon>
        <taxon>Bacteroidota</taxon>
        <taxon>Flavobacteriia</taxon>
        <taxon>Flavobacteriales</taxon>
        <taxon>Flavobacteriaceae</taxon>
        <taxon>Bizionia</taxon>
    </lineage>
</organism>
<feature type="chain" id="PRO_5011696670" description="SH3 domain-containing protein" evidence="1">
    <location>
        <begin position="22"/>
        <end position="231"/>
    </location>
</feature>
<dbReference type="OrthoDB" id="1410098at2"/>
<dbReference type="STRING" id="283786.SAMN04487990_102235"/>
<protein>
    <recommendedName>
        <fullName evidence="4">SH3 domain-containing protein</fullName>
    </recommendedName>
</protein>
<evidence type="ECO:0000256" key="1">
    <source>
        <dbReference type="SAM" id="SignalP"/>
    </source>
</evidence>
<feature type="signal peptide" evidence="1">
    <location>
        <begin position="1"/>
        <end position="21"/>
    </location>
</feature>
<evidence type="ECO:0000313" key="3">
    <source>
        <dbReference type="Proteomes" id="UP000198846"/>
    </source>
</evidence>
<name>A0A1H3W559_BIZPA</name>
<dbReference type="AlphaFoldDB" id="A0A1H3W559"/>
<dbReference type="EMBL" id="FNQK01000002">
    <property type="protein sequence ID" value="SDZ82196.1"/>
    <property type="molecule type" value="Genomic_DNA"/>
</dbReference>
<dbReference type="RefSeq" id="WP_092131936.1">
    <property type="nucleotide sequence ID" value="NZ_FNQK01000002.1"/>
</dbReference>
<sequence length="231" mass="25700">MNILKSSILAVVLLVTTNTFSQTREITFDTYANVSASKASKYLLADNVALRDCPATQCQKLTTLPIGLKVRLLEKSDNIITVNGVSSRFYRVKVGPDSGWIWGGLIAQKTLVSKSDPTVLFVFGEKGVKHSADSDTLKHYQIRAVKHGKEIDRLTLSNRELNFENVINLGNKGLENIDDIIGLTERSGDSCDVTLDTLYVVWKNNTFKKTNVLAEVSDRFIDVVHTYMAEN</sequence>
<gene>
    <name evidence="2" type="ORF">SAMN04487990_102235</name>
</gene>
<reference evidence="2 3" key="1">
    <citation type="submission" date="2016-10" db="EMBL/GenBank/DDBJ databases">
        <authorList>
            <person name="de Groot N.N."/>
        </authorList>
    </citation>
    <scope>NUCLEOTIDE SEQUENCE [LARGE SCALE GENOMIC DNA]</scope>
    <source>
        <strain evidence="2 3">DSM 23842</strain>
    </source>
</reference>
<dbReference type="Gene3D" id="2.30.30.40">
    <property type="entry name" value="SH3 Domains"/>
    <property type="match status" value="1"/>
</dbReference>
<evidence type="ECO:0000313" key="2">
    <source>
        <dbReference type="EMBL" id="SDZ82196.1"/>
    </source>
</evidence>
<dbReference type="Proteomes" id="UP000198846">
    <property type="component" value="Unassembled WGS sequence"/>
</dbReference>
<proteinExistence type="predicted"/>